<evidence type="ECO:0008006" key="4">
    <source>
        <dbReference type="Google" id="ProtNLM"/>
    </source>
</evidence>
<reference evidence="2" key="1">
    <citation type="submission" date="2020-06" db="EMBL/GenBank/DDBJ databases">
        <title>WGS assembly of Ceratodon purpureus strain R40.</title>
        <authorList>
            <person name="Carey S.B."/>
            <person name="Jenkins J."/>
            <person name="Shu S."/>
            <person name="Lovell J.T."/>
            <person name="Sreedasyam A."/>
            <person name="Maumus F."/>
            <person name="Tiley G.P."/>
            <person name="Fernandez-Pozo N."/>
            <person name="Barry K."/>
            <person name="Chen C."/>
            <person name="Wang M."/>
            <person name="Lipzen A."/>
            <person name="Daum C."/>
            <person name="Saski C.A."/>
            <person name="Payton A.C."/>
            <person name="Mcbreen J.C."/>
            <person name="Conrad R.E."/>
            <person name="Kollar L.M."/>
            <person name="Olsson S."/>
            <person name="Huttunen S."/>
            <person name="Landis J.B."/>
            <person name="Wickett N.J."/>
            <person name="Johnson M.G."/>
            <person name="Rensing S.A."/>
            <person name="Grimwood J."/>
            <person name="Schmutz J."/>
            <person name="Mcdaniel S.F."/>
        </authorList>
    </citation>
    <scope>NUCLEOTIDE SEQUENCE</scope>
    <source>
        <strain evidence="2">R40</strain>
    </source>
</reference>
<sequence>MSNECTLSLDIAQIAEITFIVVSYNQSFYCGCISVDEAFGEGTGCDSKADAWCSCRLLVGGLYFGCVKVAQISELCICVSYVFCRSSNRRAILVEVLSILFFLVHFFAMDDLELVMCVSLCQYWKTCCFSFTISRIMHIVEWCWTH</sequence>
<evidence type="ECO:0000313" key="2">
    <source>
        <dbReference type="EMBL" id="KAG0591969.1"/>
    </source>
</evidence>
<keyword evidence="3" id="KW-1185">Reference proteome</keyword>
<keyword evidence="1" id="KW-0812">Transmembrane</keyword>
<keyword evidence="1" id="KW-1133">Transmembrane helix</keyword>
<gene>
    <name evidence="2" type="ORF">KC19_1G215000</name>
</gene>
<comment type="caution">
    <text evidence="2">The sequence shown here is derived from an EMBL/GenBank/DDBJ whole genome shotgun (WGS) entry which is preliminary data.</text>
</comment>
<feature type="transmembrane region" description="Helical" evidence="1">
    <location>
        <begin position="91"/>
        <end position="109"/>
    </location>
</feature>
<accession>A0A8T0JAJ1</accession>
<dbReference type="Proteomes" id="UP000822688">
    <property type="component" value="Chromosome 1"/>
</dbReference>
<keyword evidence="1" id="KW-0472">Membrane</keyword>
<evidence type="ECO:0000313" key="3">
    <source>
        <dbReference type="Proteomes" id="UP000822688"/>
    </source>
</evidence>
<name>A0A8T0JAJ1_CERPU</name>
<dbReference type="AlphaFoldDB" id="A0A8T0JAJ1"/>
<organism evidence="2 3">
    <name type="scientific">Ceratodon purpureus</name>
    <name type="common">Fire moss</name>
    <name type="synonym">Dicranum purpureum</name>
    <dbReference type="NCBI Taxonomy" id="3225"/>
    <lineage>
        <taxon>Eukaryota</taxon>
        <taxon>Viridiplantae</taxon>
        <taxon>Streptophyta</taxon>
        <taxon>Embryophyta</taxon>
        <taxon>Bryophyta</taxon>
        <taxon>Bryophytina</taxon>
        <taxon>Bryopsida</taxon>
        <taxon>Dicranidae</taxon>
        <taxon>Pseudoditrichales</taxon>
        <taxon>Ditrichaceae</taxon>
        <taxon>Ceratodon</taxon>
    </lineage>
</organism>
<dbReference type="EMBL" id="CM026421">
    <property type="protein sequence ID" value="KAG0591969.1"/>
    <property type="molecule type" value="Genomic_DNA"/>
</dbReference>
<protein>
    <recommendedName>
        <fullName evidence="4">Transmembrane protein</fullName>
    </recommendedName>
</protein>
<proteinExistence type="predicted"/>
<evidence type="ECO:0000256" key="1">
    <source>
        <dbReference type="SAM" id="Phobius"/>
    </source>
</evidence>